<name>A0A6A4I3P5_9AGAR</name>
<dbReference type="SUPFAM" id="SSF54695">
    <property type="entry name" value="POZ domain"/>
    <property type="match status" value="1"/>
</dbReference>
<keyword evidence="3" id="KW-1185">Reference proteome</keyword>
<organism evidence="2 3">
    <name type="scientific">Gymnopus androsaceus JB14</name>
    <dbReference type="NCBI Taxonomy" id="1447944"/>
    <lineage>
        <taxon>Eukaryota</taxon>
        <taxon>Fungi</taxon>
        <taxon>Dikarya</taxon>
        <taxon>Basidiomycota</taxon>
        <taxon>Agaricomycotina</taxon>
        <taxon>Agaricomycetes</taxon>
        <taxon>Agaricomycetidae</taxon>
        <taxon>Agaricales</taxon>
        <taxon>Marasmiineae</taxon>
        <taxon>Omphalotaceae</taxon>
        <taxon>Gymnopus</taxon>
    </lineage>
</organism>
<dbReference type="OrthoDB" id="3193844at2759"/>
<evidence type="ECO:0000313" key="3">
    <source>
        <dbReference type="Proteomes" id="UP000799118"/>
    </source>
</evidence>
<dbReference type="EMBL" id="ML769420">
    <property type="protein sequence ID" value="KAE9404028.1"/>
    <property type="molecule type" value="Genomic_DNA"/>
</dbReference>
<gene>
    <name evidence="2" type="ORF">BT96DRAFT_1016628</name>
</gene>
<feature type="region of interest" description="Disordered" evidence="1">
    <location>
        <begin position="186"/>
        <end position="205"/>
    </location>
</feature>
<dbReference type="Gene3D" id="3.30.710.10">
    <property type="entry name" value="Potassium Channel Kv1.1, Chain A"/>
    <property type="match status" value="1"/>
</dbReference>
<accession>A0A6A4I3P5</accession>
<dbReference type="InterPro" id="IPR011333">
    <property type="entry name" value="SKP1/BTB/POZ_sf"/>
</dbReference>
<reference evidence="2" key="1">
    <citation type="journal article" date="2019" name="Environ. Microbiol.">
        <title>Fungal ecological strategies reflected in gene transcription - a case study of two litter decomposers.</title>
        <authorList>
            <person name="Barbi F."/>
            <person name="Kohler A."/>
            <person name="Barry K."/>
            <person name="Baskaran P."/>
            <person name="Daum C."/>
            <person name="Fauchery L."/>
            <person name="Ihrmark K."/>
            <person name="Kuo A."/>
            <person name="LaButti K."/>
            <person name="Lipzen A."/>
            <person name="Morin E."/>
            <person name="Grigoriev I.V."/>
            <person name="Henrissat B."/>
            <person name="Lindahl B."/>
            <person name="Martin F."/>
        </authorList>
    </citation>
    <scope>NUCLEOTIDE SEQUENCE</scope>
    <source>
        <strain evidence="2">JB14</strain>
    </source>
</reference>
<evidence type="ECO:0000313" key="2">
    <source>
        <dbReference type="EMBL" id="KAE9404028.1"/>
    </source>
</evidence>
<dbReference type="Proteomes" id="UP000799118">
    <property type="component" value="Unassembled WGS sequence"/>
</dbReference>
<protein>
    <submittedName>
        <fullName evidence="2">Uncharacterized protein</fullName>
    </submittedName>
</protein>
<dbReference type="AlphaFoldDB" id="A0A6A4I3P5"/>
<sequence length="205" mass="23472">MAAPTSIPDISVPARDPEYYFEGRYIIFNVEGCLFRIPSRKLAQHSTGFKNMLEIPIGEVGEGDTDEKPIIIPQEKAAVFRHAMQWVFQDKLPDHTQEEWEALFRFSNKWGFDNLEQHCLNEMKKFDWDPWKQLAFRLEFDLPYTWAHHAFVELCRHDLEDSKSSVDISQAIKVGRMASVCNCGARHASTSSGKRHGGNAPSMGL</sequence>
<proteinExistence type="predicted"/>
<evidence type="ECO:0000256" key="1">
    <source>
        <dbReference type="SAM" id="MobiDB-lite"/>
    </source>
</evidence>